<proteinExistence type="inferred from homology"/>
<evidence type="ECO:0000256" key="8">
    <source>
        <dbReference type="ARBA" id="ARBA00022824"/>
    </source>
</evidence>
<protein>
    <submittedName>
        <fullName evidence="16">Jg12307 protein</fullName>
    </submittedName>
</protein>
<evidence type="ECO:0000256" key="11">
    <source>
        <dbReference type="ARBA" id="ARBA00023004"/>
    </source>
</evidence>
<dbReference type="PROSITE" id="PS00086">
    <property type="entry name" value="CYTOCHROME_P450"/>
    <property type="match status" value="1"/>
</dbReference>
<sequence length="492" mass="56141">MLTVVLILVILGCCLIVWFRRNNNEEPPALNGYFPLIGHAHLLIGAGNIHLWIYLKEIAYECLNAGGVMSIFHGPKTVYCVADPDDFLTVADTCLQKDCFNEFAKPWLGDGLATSDLTTWKEHRKLLDPAFSQAFTDGFLTVFNKQARRLVKELEVKAGKGTFDHFVYTRKNALETTFFTVFGEDFNDKSFLSIYQQKMDQMLNILVERFKKPWLHCDYIYRWSALRKQQDDCMKILLNISNTVLKKKKAVYLNNGKNQNIKKETNGPKFKAFIDLLLELAIEKDAFNDEEIREHVDTLMFGGHDTVASVLMYTILLVGSYSGVQKKILEELQSIFGDSNRDVTRADLSQLVYLEAVINESMRIYPIMPISTRRLDRDVQLKNCTLKKGRTCLLFIFGVNRHPMWGPDAEKFKPERWLGSTTPDCPTAIAGFGVGRRVCIGNVSLPQSLPCDGRLTLSAATLLWLWVRFPQLEKCSCDKHECSVDNKYLSII</sequence>
<dbReference type="EMBL" id="CAKXAJ010025225">
    <property type="protein sequence ID" value="CAH2236846.1"/>
    <property type="molecule type" value="Genomic_DNA"/>
</dbReference>
<evidence type="ECO:0000256" key="3">
    <source>
        <dbReference type="ARBA" id="ARBA00004174"/>
    </source>
</evidence>
<dbReference type="PRINTS" id="PR00385">
    <property type="entry name" value="P450"/>
</dbReference>
<keyword evidence="11 14" id="KW-0408">Iron</keyword>
<dbReference type="PANTHER" id="PTHR24291">
    <property type="entry name" value="CYTOCHROME P450 FAMILY 4"/>
    <property type="match status" value="1"/>
</dbReference>
<keyword evidence="17" id="KW-1185">Reference proteome</keyword>
<evidence type="ECO:0000256" key="5">
    <source>
        <dbReference type="ARBA" id="ARBA00010617"/>
    </source>
</evidence>
<dbReference type="AlphaFoldDB" id="A0A8S4RHX6"/>
<dbReference type="PANTHER" id="PTHR24291:SF189">
    <property type="entry name" value="CYTOCHROME P450 4C3-RELATED"/>
    <property type="match status" value="1"/>
</dbReference>
<dbReference type="InterPro" id="IPR001128">
    <property type="entry name" value="Cyt_P450"/>
</dbReference>
<keyword evidence="12 15" id="KW-0503">Monooxygenase</keyword>
<evidence type="ECO:0000256" key="10">
    <source>
        <dbReference type="ARBA" id="ARBA00023002"/>
    </source>
</evidence>
<feature type="binding site" description="axial binding residue" evidence="14">
    <location>
        <position position="439"/>
    </location>
    <ligand>
        <name>heme</name>
        <dbReference type="ChEBI" id="CHEBI:30413"/>
    </ligand>
    <ligandPart>
        <name>Fe</name>
        <dbReference type="ChEBI" id="CHEBI:18248"/>
    </ligandPart>
</feature>
<dbReference type="GO" id="GO:0004497">
    <property type="term" value="F:monooxygenase activity"/>
    <property type="evidence" value="ECO:0007669"/>
    <property type="project" value="UniProtKB-KW"/>
</dbReference>
<comment type="cofactor">
    <cofactor evidence="1 14">
        <name>heme</name>
        <dbReference type="ChEBI" id="CHEBI:30413"/>
    </cofactor>
</comment>
<evidence type="ECO:0000256" key="1">
    <source>
        <dbReference type="ARBA" id="ARBA00001971"/>
    </source>
</evidence>
<dbReference type="GO" id="GO:0020037">
    <property type="term" value="F:heme binding"/>
    <property type="evidence" value="ECO:0007669"/>
    <property type="project" value="InterPro"/>
</dbReference>
<comment type="function">
    <text evidence="2">May be involved in the metabolism of insect hormones and in the breakdown of synthetic insecticides.</text>
</comment>
<dbReference type="GO" id="GO:0005789">
    <property type="term" value="C:endoplasmic reticulum membrane"/>
    <property type="evidence" value="ECO:0007669"/>
    <property type="project" value="UniProtKB-SubCell"/>
</dbReference>
<organism evidence="16 17">
    <name type="scientific">Pararge aegeria aegeria</name>
    <dbReference type="NCBI Taxonomy" id="348720"/>
    <lineage>
        <taxon>Eukaryota</taxon>
        <taxon>Metazoa</taxon>
        <taxon>Ecdysozoa</taxon>
        <taxon>Arthropoda</taxon>
        <taxon>Hexapoda</taxon>
        <taxon>Insecta</taxon>
        <taxon>Pterygota</taxon>
        <taxon>Neoptera</taxon>
        <taxon>Endopterygota</taxon>
        <taxon>Lepidoptera</taxon>
        <taxon>Glossata</taxon>
        <taxon>Ditrysia</taxon>
        <taxon>Papilionoidea</taxon>
        <taxon>Nymphalidae</taxon>
        <taxon>Satyrinae</taxon>
        <taxon>Satyrini</taxon>
        <taxon>Parargina</taxon>
        <taxon>Pararge</taxon>
    </lineage>
</organism>
<dbReference type="InterPro" id="IPR017972">
    <property type="entry name" value="Cyt_P450_CS"/>
</dbReference>
<comment type="similarity">
    <text evidence="5 15">Belongs to the cytochrome P450 family.</text>
</comment>
<evidence type="ECO:0000256" key="13">
    <source>
        <dbReference type="ARBA" id="ARBA00023136"/>
    </source>
</evidence>
<keyword evidence="13" id="KW-0472">Membrane</keyword>
<dbReference type="OrthoDB" id="1372046at2759"/>
<evidence type="ECO:0000256" key="12">
    <source>
        <dbReference type="ARBA" id="ARBA00023033"/>
    </source>
</evidence>
<evidence type="ECO:0000256" key="2">
    <source>
        <dbReference type="ARBA" id="ARBA00003690"/>
    </source>
</evidence>
<evidence type="ECO:0000256" key="7">
    <source>
        <dbReference type="ARBA" id="ARBA00022723"/>
    </source>
</evidence>
<dbReference type="GO" id="GO:0005506">
    <property type="term" value="F:iron ion binding"/>
    <property type="evidence" value="ECO:0007669"/>
    <property type="project" value="InterPro"/>
</dbReference>
<accession>A0A8S4RHX6</accession>
<keyword evidence="6 14" id="KW-0349">Heme</keyword>
<dbReference type="SUPFAM" id="SSF48264">
    <property type="entry name" value="Cytochrome P450"/>
    <property type="match status" value="1"/>
</dbReference>
<dbReference type="InterPro" id="IPR002401">
    <property type="entry name" value="Cyt_P450_E_grp-I"/>
</dbReference>
<dbReference type="Gene3D" id="1.10.630.10">
    <property type="entry name" value="Cytochrome P450"/>
    <property type="match status" value="1"/>
</dbReference>
<keyword evidence="9" id="KW-0492">Microsome</keyword>
<dbReference type="PRINTS" id="PR00463">
    <property type="entry name" value="EP450I"/>
</dbReference>
<dbReference type="GO" id="GO:0016705">
    <property type="term" value="F:oxidoreductase activity, acting on paired donors, with incorporation or reduction of molecular oxygen"/>
    <property type="evidence" value="ECO:0007669"/>
    <property type="project" value="InterPro"/>
</dbReference>
<evidence type="ECO:0000313" key="17">
    <source>
        <dbReference type="Proteomes" id="UP000838756"/>
    </source>
</evidence>
<dbReference type="InterPro" id="IPR036396">
    <property type="entry name" value="Cyt_P450_sf"/>
</dbReference>
<keyword evidence="7 14" id="KW-0479">Metal-binding</keyword>
<dbReference type="InterPro" id="IPR050196">
    <property type="entry name" value="Cytochrome_P450_Monoox"/>
</dbReference>
<comment type="subcellular location">
    <subcellularLocation>
        <location evidence="4">Endoplasmic reticulum membrane</location>
        <topology evidence="4">Peripheral membrane protein</topology>
    </subcellularLocation>
    <subcellularLocation>
        <location evidence="3">Microsome membrane</location>
        <topology evidence="3">Peripheral membrane protein</topology>
    </subcellularLocation>
</comment>
<keyword evidence="10 15" id="KW-0560">Oxidoreductase</keyword>
<evidence type="ECO:0000256" key="6">
    <source>
        <dbReference type="ARBA" id="ARBA00022617"/>
    </source>
</evidence>
<evidence type="ECO:0000256" key="9">
    <source>
        <dbReference type="ARBA" id="ARBA00022848"/>
    </source>
</evidence>
<reference evidence="16" key="1">
    <citation type="submission" date="2022-03" db="EMBL/GenBank/DDBJ databases">
        <authorList>
            <person name="Lindestad O."/>
        </authorList>
    </citation>
    <scope>NUCLEOTIDE SEQUENCE</scope>
</reference>
<comment type="caution">
    <text evidence="16">The sequence shown here is derived from an EMBL/GenBank/DDBJ whole genome shotgun (WGS) entry which is preliminary data.</text>
</comment>
<evidence type="ECO:0000313" key="16">
    <source>
        <dbReference type="EMBL" id="CAH2236846.1"/>
    </source>
</evidence>
<evidence type="ECO:0000256" key="15">
    <source>
        <dbReference type="RuleBase" id="RU000461"/>
    </source>
</evidence>
<gene>
    <name evidence="16" type="primary">jg12307</name>
    <name evidence="16" type="ORF">PAEG_LOCUS14181</name>
</gene>
<dbReference type="Proteomes" id="UP000838756">
    <property type="component" value="Unassembled WGS sequence"/>
</dbReference>
<evidence type="ECO:0000256" key="14">
    <source>
        <dbReference type="PIRSR" id="PIRSR602401-1"/>
    </source>
</evidence>
<dbReference type="Pfam" id="PF00067">
    <property type="entry name" value="p450"/>
    <property type="match status" value="1"/>
</dbReference>
<name>A0A8S4RHX6_9NEOP</name>
<keyword evidence="8" id="KW-0256">Endoplasmic reticulum</keyword>
<evidence type="ECO:0000256" key="4">
    <source>
        <dbReference type="ARBA" id="ARBA00004406"/>
    </source>
</evidence>